<accession>A0AA38GXS7</accession>
<proteinExistence type="predicted"/>
<protein>
    <submittedName>
        <fullName evidence="5">Uncharacterized protein</fullName>
    </submittedName>
</protein>
<dbReference type="SUPFAM" id="SSF103506">
    <property type="entry name" value="Mitochondrial carrier"/>
    <property type="match status" value="1"/>
</dbReference>
<dbReference type="GO" id="GO:0016020">
    <property type="term" value="C:membrane"/>
    <property type="evidence" value="ECO:0007669"/>
    <property type="project" value="UniProtKB-SubCell"/>
</dbReference>
<dbReference type="PROSITE" id="PS50920">
    <property type="entry name" value="SOLCAR"/>
    <property type="match status" value="1"/>
</dbReference>
<reference evidence="5 6" key="1">
    <citation type="journal article" date="2021" name="Nat. Plants">
        <title>The Taxus genome provides insights into paclitaxel biosynthesis.</title>
        <authorList>
            <person name="Xiong X."/>
            <person name="Gou J."/>
            <person name="Liao Q."/>
            <person name="Li Y."/>
            <person name="Zhou Q."/>
            <person name="Bi G."/>
            <person name="Li C."/>
            <person name="Du R."/>
            <person name="Wang X."/>
            <person name="Sun T."/>
            <person name="Guo L."/>
            <person name="Liang H."/>
            <person name="Lu P."/>
            <person name="Wu Y."/>
            <person name="Zhang Z."/>
            <person name="Ro D.K."/>
            <person name="Shang Y."/>
            <person name="Huang S."/>
            <person name="Yan J."/>
        </authorList>
    </citation>
    <scope>NUCLEOTIDE SEQUENCE [LARGE SCALE GENOMIC DNA]</scope>
    <source>
        <strain evidence="5">Ta-2019</strain>
    </source>
</reference>
<sequence>PFDILITKLIAQGTLVDPRQVGYHGHFHALRTVYAQDGLLALLKRLLPKLMKIPPGQVIMR</sequence>
<evidence type="ECO:0000313" key="5">
    <source>
        <dbReference type="EMBL" id="KAH9330914.1"/>
    </source>
</evidence>
<evidence type="ECO:0000256" key="4">
    <source>
        <dbReference type="PROSITE-ProRule" id="PRU00282"/>
    </source>
</evidence>
<feature type="non-terminal residue" evidence="5">
    <location>
        <position position="1"/>
    </location>
</feature>
<feature type="non-terminal residue" evidence="5">
    <location>
        <position position="61"/>
    </location>
</feature>
<keyword evidence="6" id="KW-1185">Reference proteome</keyword>
<dbReference type="InterPro" id="IPR018108">
    <property type="entry name" value="MCP_transmembrane"/>
</dbReference>
<dbReference type="Proteomes" id="UP000824469">
    <property type="component" value="Unassembled WGS sequence"/>
</dbReference>
<comment type="subcellular location">
    <subcellularLocation>
        <location evidence="1">Membrane</location>
        <topology evidence="1">Multi-pass membrane protein</topology>
    </subcellularLocation>
</comment>
<gene>
    <name evidence="5" type="ORF">KI387_003022</name>
</gene>
<keyword evidence="2 4" id="KW-0812">Transmembrane</keyword>
<feature type="repeat" description="Solcar" evidence="4">
    <location>
        <begin position="1"/>
        <end position="61"/>
    </location>
</feature>
<evidence type="ECO:0000313" key="6">
    <source>
        <dbReference type="Proteomes" id="UP000824469"/>
    </source>
</evidence>
<dbReference type="AlphaFoldDB" id="A0AA38GXS7"/>
<comment type="caution">
    <text evidence="5">The sequence shown here is derived from an EMBL/GenBank/DDBJ whole genome shotgun (WGS) entry which is preliminary data.</text>
</comment>
<evidence type="ECO:0000256" key="3">
    <source>
        <dbReference type="ARBA" id="ARBA00023136"/>
    </source>
</evidence>
<name>A0AA38GXS7_TAXCH</name>
<evidence type="ECO:0000256" key="2">
    <source>
        <dbReference type="ARBA" id="ARBA00022692"/>
    </source>
</evidence>
<organism evidence="5 6">
    <name type="scientific">Taxus chinensis</name>
    <name type="common">Chinese yew</name>
    <name type="synonym">Taxus wallichiana var. chinensis</name>
    <dbReference type="NCBI Taxonomy" id="29808"/>
    <lineage>
        <taxon>Eukaryota</taxon>
        <taxon>Viridiplantae</taxon>
        <taxon>Streptophyta</taxon>
        <taxon>Embryophyta</taxon>
        <taxon>Tracheophyta</taxon>
        <taxon>Spermatophyta</taxon>
        <taxon>Pinopsida</taxon>
        <taxon>Pinidae</taxon>
        <taxon>Conifers II</taxon>
        <taxon>Cupressales</taxon>
        <taxon>Taxaceae</taxon>
        <taxon>Taxus</taxon>
    </lineage>
</organism>
<keyword evidence="3 4" id="KW-0472">Membrane</keyword>
<dbReference type="InterPro" id="IPR023395">
    <property type="entry name" value="MCP_dom_sf"/>
</dbReference>
<evidence type="ECO:0000256" key="1">
    <source>
        <dbReference type="ARBA" id="ARBA00004141"/>
    </source>
</evidence>
<dbReference type="Gene3D" id="1.50.40.10">
    <property type="entry name" value="Mitochondrial carrier domain"/>
    <property type="match status" value="1"/>
</dbReference>
<dbReference type="EMBL" id="JAHRHJ020000001">
    <property type="protein sequence ID" value="KAH9330914.1"/>
    <property type="molecule type" value="Genomic_DNA"/>
</dbReference>